<dbReference type="STRING" id="348802.A0A0D2D2C8"/>
<dbReference type="InterPro" id="IPR015879">
    <property type="entry name" value="Ring_hydroxy_dOase_asu_C_dom"/>
</dbReference>
<evidence type="ECO:0000256" key="12">
    <source>
        <dbReference type="ARBA" id="ARBA00049097"/>
    </source>
</evidence>
<keyword evidence="10" id="KW-0408">Iron</keyword>
<comment type="catalytic activity">
    <reaction evidence="12">
        <text>choline + 2 reduced [2Fe-2S]-[ferredoxin] + O2 + 2 H(+) = betaine aldehyde hydrate + 2 oxidized [2Fe-2S]-[ferredoxin] + H2O</text>
        <dbReference type="Rhea" id="RHEA:17769"/>
        <dbReference type="Rhea" id="RHEA-COMP:10000"/>
        <dbReference type="Rhea" id="RHEA-COMP:10001"/>
        <dbReference type="ChEBI" id="CHEBI:15354"/>
        <dbReference type="ChEBI" id="CHEBI:15377"/>
        <dbReference type="ChEBI" id="CHEBI:15378"/>
        <dbReference type="ChEBI" id="CHEBI:15379"/>
        <dbReference type="ChEBI" id="CHEBI:15870"/>
        <dbReference type="ChEBI" id="CHEBI:33737"/>
        <dbReference type="ChEBI" id="CHEBI:33738"/>
        <dbReference type="EC" id="1.14.15.7"/>
    </reaction>
</comment>
<dbReference type="SUPFAM" id="SSF50022">
    <property type="entry name" value="ISP domain"/>
    <property type="match status" value="1"/>
</dbReference>
<evidence type="ECO:0000256" key="5">
    <source>
        <dbReference type="ARBA" id="ARBA00012763"/>
    </source>
</evidence>
<dbReference type="InterPro" id="IPR036922">
    <property type="entry name" value="Rieske_2Fe-2S_sf"/>
</dbReference>
<dbReference type="SUPFAM" id="SSF55961">
    <property type="entry name" value="Bet v1-like"/>
    <property type="match status" value="1"/>
</dbReference>
<dbReference type="PROSITE" id="PS51296">
    <property type="entry name" value="RIESKE"/>
    <property type="match status" value="1"/>
</dbReference>
<comment type="cofactor">
    <cofactor evidence="1">
        <name>Fe cation</name>
        <dbReference type="ChEBI" id="CHEBI:24875"/>
    </cofactor>
</comment>
<dbReference type="PANTHER" id="PTHR43756">
    <property type="entry name" value="CHOLINE MONOOXYGENASE, CHLOROPLASTIC"/>
    <property type="match status" value="1"/>
</dbReference>
<dbReference type="Pfam" id="PF00848">
    <property type="entry name" value="Ring_hydroxyl_A"/>
    <property type="match status" value="1"/>
</dbReference>
<dbReference type="CDD" id="cd00680">
    <property type="entry name" value="RHO_alpha_C"/>
    <property type="match status" value="1"/>
</dbReference>
<organism evidence="14 15">
    <name type="scientific">Exophiala xenobiotica</name>
    <dbReference type="NCBI Taxonomy" id="348802"/>
    <lineage>
        <taxon>Eukaryota</taxon>
        <taxon>Fungi</taxon>
        <taxon>Dikarya</taxon>
        <taxon>Ascomycota</taxon>
        <taxon>Pezizomycotina</taxon>
        <taxon>Eurotiomycetes</taxon>
        <taxon>Chaetothyriomycetidae</taxon>
        <taxon>Chaetothyriales</taxon>
        <taxon>Herpotrichiellaceae</taxon>
        <taxon>Exophiala</taxon>
    </lineage>
</organism>
<proteinExistence type="inferred from homology"/>
<keyword evidence="15" id="KW-1185">Reference proteome</keyword>
<dbReference type="EMBL" id="KN847319">
    <property type="protein sequence ID" value="KIW56522.1"/>
    <property type="molecule type" value="Genomic_DNA"/>
</dbReference>
<evidence type="ECO:0000256" key="7">
    <source>
        <dbReference type="ARBA" id="ARBA00022714"/>
    </source>
</evidence>
<dbReference type="RefSeq" id="XP_013317106.1">
    <property type="nucleotide sequence ID" value="XM_013461652.1"/>
</dbReference>
<protein>
    <recommendedName>
        <fullName evidence="6">Choline monooxygenase, chloroplastic</fullName>
        <ecNumber evidence="5">1.14.15.7</ecNumber>
    </recommendedName>
</protein>
<evidence type="ECO:0000256" key="1">
    <source>
        <dbReference type="ARBA" id="ARBA00001962"/>
    </source>
</evidence>
<evidence type="ECO:0000256" key="11">
    <source>
        <dbReference type="ARBA" id="ARBA00023014"/>
    </source>
</evidence>
<dbReference type="PANTHER" id="PTHR43756:SF5">
    <property type="entry name" value="CHOLINE MONOOXYGENASE, CHLOROPLASTIC"/>
    <property type="match status" value="1"/>
</dbReference>
<evidence type="ECO:0000256" key="6">
    <source>
        <dbReference type="ARBA" id="ARBA00014931"/>
    </source>
</evidence>
<comment type="pathway">
    <text evidence="3">Amine and polyamine biosynthesis; betaine biosynthesis via choline pathway; betaine aldehyde from choline (monooxygenase route): step 1/1.</text>
</comment>
<evidence type="ECO:0000256" key="10">
    <source>
        <dbReference type="ARBA" id="ARBA00023004"/>
    </source>
</evidence>
<dbReference type="CDD" id="cd03469">
    <property type="entry name" value="Rieske_RO_Alpha_N"/>
    <property type="match status" value="1"/>
</dbReference>
<feature type="domain" description="Rieske" evidence="13">
    <location>
        <begin position="56"/>
        <end position="133"/>
    </location>
</feature>
<sequence length="411" mass="47095">MIMSNPATEPAAADDKTAGTALPSSWYRTPALYELERRAVFSKEWMFITHKNRFTKPGDYVRYNVANLPFFLIMDRSKNIRGFHNVCRHRAYPVIRPEAEDTGTKSILACYYHGWSYGLDGRLAKAPRFDDVEGLDKTKNGLFPIHVHIDARGFVWVNLESSETPSVSWESRFAGSDTRDRLAEFNMDEYVFDHAWSMEGKYNWKACVDNYNECYHCPTTHPLFVDNCDLSVYRVEAHGGEVVHYIKDKPGKSTNSYAPSFFFPNATVSMTAPYWYLMRIVPTGPTTTIMQYEVYRNSRLCPTSDDASFTHMDAFFKQVEAEDKALNDAAQTNLNTGTYSTGKLHPSQERGVLHFQKLLREAVMEHRQLEKDAQHEIWPARLSTISENGENEDVKFCADLEACSVDKAVDW</sequence>
<keyword evidence="8" id="KW-0479">Metal-binding</keyword>
<evidence type="ECO:0000256" key="3">
    <source>
        <dbReference type="ARBA" id="ARBA00004866"/>
    </source>
</evidence>
<dbReference type="GeneID" id="25327088"/>
<accession>A0A0D2D2C8</accession>
<keyword evidence="9" id="KW-0560">Oxidoreductase</keyword>
<evidence type="ECO:0000313" key="15">
    <source>
        <dbReference type="Proteomes" id="UP000054342"/>
    </source>
</evidence>
<evidence type="ECO:0000256" key="4">
    <source>
        <dbReference type="ARBA" id="ARBA00010848"/>
    </source>
</evidence>
<comment type="function">
    <text evidence="2">Catalyzes the first step of the osmoprotectant glycine betaine synthesis.</text>
</comment>
<dbReference type="InterPro" id="IPR001663">
    <property type="entry name" value="Rng_hydr_dOase-A"/>
</dbReference>
<dbReference type="HOGENOM" id="CLU_026244_1_2_1"/>
<name>A0A0D2D2C8_9EURO</name>
<dbReference type="InterPro" id="IPR017941">
    <property type="entry name" value="Rieske_2Fe-2S"/>
</dbReference>
<dbReference type="PRINTS" id="PR00090">
    <property type="entry name" value="RNGDIOXGNASE"/>
</dbReference>
<reference evidence="14 15" key="1">
    <citation type="submission" date="2015-01" db="EMBL/GenBank/DDBJ databases">
        <title>The Genome Sequence of Exophiala xenobiotica CBS118157.</title>
        <authorList>
            <consortium name="The Broad Institute Genomics Platform"/>
            <person name="Cuomo C."/>
            <person name="de Hoog S."/>
            <person name="Gorbushina A."/>
            <person name="Stielow B."/>
            <person name="Teixiera M."/>
            <person name="Abouelleil A."/>
            <person name="Chapman S.B."/>
            <person name="Priest M."/>
            <person name="Young S.K."/>
            <person name="Wortman J."/>
            <person name="Nusbaum C."/>
            <person name="Birren B."/>
        </authorList>
    </citation>
    <scope>NUCLEOTIDE SEQUENCE [LARGE SCALE GENOMIC DNA]</scope>
    <source>
        <strain evidence="14 15">CBS 118157</strain>
    </source>
</reference>
<evidence type="ECO:0000256" key="8">
    <source>
        <dbReference type="ARBA" id="ARBA00022723"/>
    </source>
</evidence>
<dbReference type="AlphaFoldDB" id="A0A0D2D2C8"/>
<evidence type="ECO:0000256" key="2">
    <source>
        <dbReference type="ARBA" id="ARBA00002149"/>
    </source>
</evidence>
<dbReference type="GO" id="GO:0019285">
    <property type="term" value="P:glycine betaine biosynthetic process from choline"/>
    <property type="evidence" value="ECO:0007669"/>
    <property type="project" value="UniProtKB-UniPathway"/>
</dbReference>
<evidence type="ECO:0000256" key="9">
    <source>
        <dbReference type="ARBA" id="ARBA00023002"/>
    </source>
</evidence>
<dbReference type="EC" id="1.14.15.7" evidence="5"/>
<evidence type="ECO:0000259" key="13">
    <source>
        <dbReference type="PROSITE" id="PS51296"/>
    </source>
</evidence>
<evidence type="ECO:0000313" key="14">
    <source>
        <dbReference type="EMBL" id="KIW56522.1"/>
    </source>
</evidence>
<dbReference type="Proteomes" id="UP000054342">
    <property type="component" value="Unassembled WGS sequence"/>
</dbReference>
<dbReference type="Gene3D" id="2.102.10.10">
    <property type="entry name" value="Rieske [2Fe-2S] iron-sulphur domain"/>
    <property type="match status" value="1"/>
</dbReference>
<dbReference type="GO" id="GO:0019133">
    <property type="term" value="F:choline monooxygenase activity"/>
    <property type="evidence" value="ECO:0007669"/>
    <property type="project" value="UniProtKB-EC"/>
</dbReference>
<dbReference type="GO" id="GO:0051537">
    <property type="term" value="F:2 iron, 2 sulfur cluster binding"/>
    <property type="evidence" value="ECO:0007669"/>
    <property type="project" value="UniProtKB-KW"/>
</dbReference>
<keyword evidence="11" id="KW-0411">Iron-sulfur</keyword>
<dbReference type="GO" id="GO:0005506">
    <property type="term" value="F:iron ion binding"/>
    <property type="evidence" value="ECO:0007669"/>
    <property type="project" value="InterPro"/>
</dbReference>
<keyword evidence="7" id="KW-0001">2Fe-2S</keyword>
<dbReference type="UniPathway" id="UPA00529">
    <property type="reaction ID" value="UER00430"/>
</dbReference>
<dbReference type="Pfam" id="PF00355">
    <property type="entry name" value="Rieske"/>
    <property type="match status" value="1"/>
</dbReference>
<dbReference type="Gene3D" id="3.90.380.10">
    <property type="entry name" value="Naphthalene 1,2-dioxygenase Alpha Subunit, Chain A, domain 1"/>
    <property type="match status" value="2"/>
</dbReference>
<comment type="similarity">
    <text evidence="4">Belongs to the choline monooxygenase family.</text>
</comment>
<gene>
    <name evidence="14" type="ORF">PV05_05180</name>
</gene>
<dbReference type="OrthoDB" id="426882at2759"/>